<dbReference type="HOGENOM" id="CLU_067575_0_0_7"/>
<feature type="domain" description="DUF6866" evidence="1">
    <location>
        <begin position="13"/>
        <end position="164"/>
    </location>
</feature>
<feature type="domain" description="DUF6866" evidence="2">
    <location>
        <begin position="170"/>
        <end position="355"/>
    </location>
</feature>
<dbReference type="EMBL" id="CP002085">
    <property type="protein sequence ID" value="ADK84609.1"/>
    <property type="molecule type" value="Genomic_DNA"/>
</dbReference>
<sequence>MSAAGPERLLEELLPQVRANCLMADAAVAGRFALCGLLLRLRNLHKWERDLPPWQEGAPDEVLAWVSEREEVWDALGELTPRPIRLAGRDHDPFDADGLNAHLEPLGLHYGAGLVGASLPVFFLAKQERRWRCNGLEIISLGHEFTRDIFFLPGLRQDGRIFLRRGPLPYLLWDLAADPRRSQRRFVGFGLAGYGLDHQQLLRRPTWEALVPVMEGELQSVLWHELGEAGDGELAAGLLRRVWLEHPGSELEHFVRGVKDLLADAGPDGRLKRIIEGRLRGQIGFYPAWLHGYPRLLFPEIDAAVMELMANDDWAAVEQARQLAWRRAVAAVEGLEDVLGRQTGQAARAEAQAKVIGPLTGFRRLPGE</sequence>
<dbReference type="Proteomes" id="UP000009047">
    <property type="component" value="Chromosome"/>
</dbReference>
<organism evidence="3 4">
    <name type="scientific">Desulfarculus baarsii (strain ATCC 33931 / DSM 2075 / LMG 7858 / VKM B-1802 / 2st14)</name>
    <dbReference type="NCBI Taxonomy" id="644282"/>
    <lineage>
        <taxon>Bacteria</taxon>
        <taxon>Pseudomonadati</taxon>
        <taxon>Thermodesulfobacteriota</taxon>
        <taxon>Desulfarculia</taxon>
        <taxon>Desulfarculales</taxon>
        <taxon>Desulfarculaceae</taxon>
        <taxon>Desulfarculus</taxon>
    </lineage>
</organism>
<gene>
    <name evidence="3" type="ordered locus">Deba_1241</name>
</gene>
<dbReference type="NCBIfam" id="NF045620">
    <property type="entry name" value="Sfum_1244_fam"/>
    <property type="match status" value="1"/>
</dbReference>
<evidence type="ECO:0000313" key="3">
    <source>
        <dbReference type="EMBL" id="ADK84609.1"/>
    </source>
</evidence>
<keyword evidence="4" id="KW-1185">Reference proteome</keyword>
<dbReference type="InterPro" id="IPR049200">
    <property type="entry name" value="DUF6866_C"/>
</dbReference>
<evidence type="ECO:0000259" key="1">
    <source>
        <dbReference type="Pfam" id="PF21739"/>
    </source>
</evidence>
<reference evidence="3 4" key="1">
    <citation type="journal article" date="2010" name="Stand. Genomic Sci.">
        <title>Complete genome sequence of Desulfarculus baarsii type strain (2st14).</title>
        <authorList>
            <person name="Sun H."/>
            <person name="Spring S."/>
            <person name="Lapidus A."/>
            <person name="Davenport K."/>
            <person name="Del Rio T.G."/>
            <person name="Tice H."/>
            <person name="Nolan M."/>
            <person name="Copeland A."/>
            <person name="Cheng J.F."/>
            <person name="Lucas S."/>
            <person name="Tapia R."/>
            <person name="Goodwin L."/>
            <person name="Pitluck S."/>
            <person name="Ivanova N."/>
            <person name="Pagani I."/>
            <person name="Mavromatis K."/>
            <person name="Ovchinnikova G."/>
            <person name="Pati A."/>
            <person name="Chen A."/>
            <person name="Palaniappan K."/>
            <person name="Hauser L."/>
            <person name="Chang Y.J."/>
            <person name="Jeffries C.D."/>
            <person name="Detter J.C."/>
            <person name="Han C."/>
            <person name="Rohde M."/>
            <person name="Brambilla E."/>
            <person name="Goker M."/>
            <person name="Woyke T."/>
            <person name="Bristow J."/>
            <person name="Eisen J.A."/>
            <person name="Markowitz V."/>
            <person name="Hugenholtz P."/>
            <person name="Kyrpides N.C."/>
            <person name="Klenk H.P."/>
            <person name="Land M."/>
        </authorList>
    </citation>
    <scope>NUCLEOTIDE SEQUENCE [LARGE SCALE GENOMIC DNA]</scope>
    <source>
        <strain evidence="4">ATCC 33931 / DSM 2075 / LMG 7858 / VKM B-1802 / 2st14</strain>
    </source>
</reference>
<dbReference type="AlphaFoldDB" id="E1QFZ9"/>
<dbReference type="Pfam" id="PF21740">
    <property type="entry name" value="DUF6866_C"/>
    <property type="match status" value="1"/>
</dbReference>
<dbReference type="OrthoDB" id="9777679at2"/>
<dbReference type="eggNOG" id="ENOG502Z90U">
    <property type="taxonomic scope" value="Bacteria"/>
</dbReference>
<proteinExistence type="predicted"/>
<dbReference type="KEGG" id="dbr:Deba_1241"/>
<evidence type="ECO:0000313" key="4">
    <source>
        <dbReference type="Proteomes" id="UP000009047"/>
    </source>
</evidence>
<dbReference type="InterPro" id="IPR049199">
    <property type="entry name" value="DUF6866_N"/>
</dbReference>
<protein>
    <submittedName>
        <fullName evidence="3">Uncharacterized protein</fullName>
    </submittedName>
</protein>
<evidence type="ECO:0000259" key="2">
    <source>
        <dbReference type="Pfam" id="PF21740"/>
    </source>
</evidence>
<dbReference type="STRING" id="644282.Deba_1241"/>
<dbReference type="RefSeq" id="WP_013258063.1">
    <property type="nucleotide sequence ID" value="NC_014365.1"/>
</dbReference>
<dbReference type="InterPro" id="IPR054640">
    <property type="entry name" value="Sfum_1244-like"/>
</dbReference>
<name>E1QFZ9_DESB2</name>
<accession>E1QFZ9</accession>
<dbReference type="Pfam" id="PF21739">
    <property type="entry name" value="DUF6866_N"/>
    <property type="match status" value="1"/>
</dbReference>